<dbReference type="PANTHER" id="PTHR46908">
    <property type="entry name" value="CUBILIN-LIKE PROTEIN"/>
    <property type="match status" value="1"/>
</dbReference>
<dbReference type="Gene3D" id="2.60.120.290">
    <property type="entry name" value="Spermadhesin, CUB domain"/>
    <property type="match status" value="1"/>
</dbReference>
<sequence length="253" mass="28824">MIFESTQLYIYTNGINFRATYSTTQHSCGGTITAARGILTSPNYPLPYAGNIECIWTITAKLGNTIQIEFDDLDMAASEHCNEDFLEIRSWLGSKALAIYCGNAVPEEILKSKDSMWLKFRSSEGSSGKGFKLKWSYAHLTEYVNETRGLIESPPTSLLRNEDETFAWRILVPRQQFVALYFKTYLDGLKLYDGYDSTALPIEISDAPWRFVSSSNVLYFETDIETQLFSNIMEHHKCDSCRLECHHIQVSRG</sequence>
<dbReference type="InterPro" id="IPR052129">
    <property type="entry name" value="Spermadhesin-Link_domain"/>
</dbReference>
<comment type="caution">
    <text evidence="2">Lacks conserved residue(s) required for the propagation of feature annotation.</text>
</comment>
<protein>
    <submittedName>
        <fullName evidence="5">Cubilin homolog</fullName>
    </submittedName>
</protein>
<name>A0ABM3VKQ8_MUSDO</name>
<dbReference type="GeneID" id="131806373"/>
<dbReference type="InterPro" id="IPR000859">
    <property type="entry name" value="CUB_dom"/>
</dbReference>
<dbReference type="SUPFAM" id="SSF49854">
    <property type="entry name" value="Spermadhesin, CUB domain"/>
    <property type="match status" value="2"/>
</dbReference>
<evidence type="ECO:0000259" key="3">
    <source>
        <dbReference type="PROSITE" id="PS01180"/>
    </source>
</evidence>
<dbReference type="RefSeq" id="XP_058986389.1">
    <property type="nucleotide sequence ID" value="XM_059130406.1"/>
</dbReference>
<dbReference type="PANTHER" id="PTHR46908:SF4">
    <property type="entry name" value="TUMOR NECROSIS FACTOR-INDUCIBLE GENE 6 PROTEIN"/>
    <property type="match status" value="1"/>
</dbReference>
<evidence type="ECO:0000256" key="2">
    <source>
        <dbReference type="PROSITE-ProRule" id="PRU00059"/>
    </source>
</evidence>
<evidence type="ECO:0000313" key="4">
    <source>
        <dbReference type="Proteomes" id="UP001652621"/>
    </source>
</evidence>
<proteinExistence type="predicted"/>
<dbReference type="Proteomes" id="UP001652621">
    <property type="component" value="Unplaced"/>
</dbReference>
<organism evidence="4 5">
    <name type="scientific">Musca domestica</name>
    <name type="common">House fly</name>
    <dbReference type="NCBI Taxonomy" id="7370"/>
    <lineage>
        <taxon>Eukaryota</taxon>
        <taxon>Metazoa</taxon>
        <taxon>Ecdysozoa</taxon>
        <taxon>Arthropoda</taxon>
        <taxon>Hexapoda</taxon>
        <taxon>Insecta</taxon>
        <taxon>Pterygota</taxon>
        <taxon>Neoptera</taxon>
        <taxon>Endopterygota</taxon>
        <taxon>Diptera</taxon>
        <taxon>Brachycera</taxon>
        <taxon>Muscomorpha</taxon>
        <taxon>Muscoidea</taxon>
        <taxon>Muscidae</taxon>
        <taxon>Musca</taxon>
    </lineage>
</organism>
<keyword evidence="1" id="KW-1015">Disulfide bond</keyword>
<accession>A0ABM3VKQ8</accession>
<reference evidence="5" key="1">
    <citation type="submission" date="2025-08" db="UniProtKB">
        <authorList>
            <consortium name="RefSeq"/>
        </authorList>
    </citation>
    <scope>IDENTIFICATION</scope>
    <source>
        <strain evidence="5">Aabys</strain>
        <tissue evidence="5">Whole body</tissue>
    </source>
</reference>
<feature type="domain" description="CUB" evidence="3">
    <location>
        <begin position="28"/>
        <end position="138"/>
    </location>
</feature>
<dbReference type="Pfam" id="PF00431">
    <property type="entry name" value="CUB"/>
    <property type="match status" value="1"/>
</dbReference>
<evidence type="ECO:0000256" key="1">
    <source>
        <dbReference type="ARBA" id="ARBA00023157"/>
    </source>
</evidence>
<dbReference type="CDD" id="cd00041">
    <property type="entry name" value="CUB"/>
    <property type="match status" value="1"/>
</dbReference>
<keyword evidence="4" id="KW-1185">Reference proteome</keyword>
<dbReference type="InterPro" id="IPR035914">
    <property type="entry name" value="Sperma_CUB_dom_sf"/>
</dbReference>
<evidence type="ECO:0000313" key="5">
    <source>
        <dbReference type="RefSeq" id="XP_058986389.1"/>
    </source>
</evidence>
<gene>
    <name evidence="5" type="primary">LOC131806373</name>
</gene>
<dbReference type="PROSITE" id="PS01180">
    <property type="entry name" value="CUB"/>
    <property type="match status" value="1"/>
</dbReference>
<dbReference type="SMART" id="SM00042">
    <property type="entry name" value="CUB"/>
    <property type="match status" value="1"/>
</dbReference>